<keyword evidence="13" id="KW-1185">Reference proteome</keyword>
<dbReference type="PROSITE" id="PS00618">
    <property type="entry name" value="RECF_2"/>
    <property type="match status" value="1"/>
</dbReference>
<dbReference type="InterPro" id="IPR001238">
    <property type="entry name" value="DNA-binding_RecF"/>
</dbReference>
<dbReference type="PANTHER" id="PTHR32182:SF0">
    <property type="entry name" value="DNA REPLICATION AND REPAIR PROTEIN RECF"/>
    <property type="match status" value="1"/>
</dbReference>
<evidence type="ECO:0000256" key="3">
    <source>
        <dbReference type="ARBA" id="ARBA00020170"/>
    </source>
</evidence>
<evidence type="ECO:0000256" key="1">
    <source>
        <dbReference type="ARBA" id="ARBA00004496"/>
    </source>
</evidence>
<keyword evidence="4 9" id="KW-0963">Cytoplasm</keyword>
<dbReference type="NCBIfam" id="TIGR00611">
    <property type="entry name" value="recf"/>
    <property type="match status" value="1"/>
</dbReference>
<feature type="domain" description="RecF/RecN/SMC N-terminal" evidence="11">
    <location>
        <begin position="3"/>
        <end position="343"/>
    </location>
</feature>
<keyword evidence="9 10" id="KW-0227">DNA damage</keyword>
<evidence type="ECO:0000256" key="7">
    <source>
        <dbReference type="ARBA" id="ARBA00022840"/>
    </source>
</evidence>
<dbReference type="Proteomes" id="UP001521137">
    <property type="component" value="Unassembled WGS sequence"/>
</dbReference>
<dbReference type="Gene3D" id="1.20.1050.90">
    <property type="entry name" value="RecF/RecN/SMC, N-terminal domain"/>
    <property type="match status" value="1"/>
</dbReference>
<accession>A0ABS9D2T5</accession>
<dbReference type="PANTHER" id="PTHR32182">
    <property type="entry name" value="DNA REPLICATION AND REPAIR PROTEIN RECF"/>
    <property type="match status" value="1"/>
</dbReference>
<evidence type="ECO:0000256" key="8">
    <source>
        <dbReference type="ARBA" id="ARBA00023125"/>
    </source>
</evidence>
<dbReference type="RefSeq" id="WP_235310730.1">
    <property type="nucleotide sequence ID" value="NZ_JAKGAS010000002.1"/>
</dbReference>
<reference evidence="12 13" key="1">
    <citation type="submission" date="2022-01" db="EMBL/GenBank/DDBJ databases">
        <title>Paraglaciecola sp. G1-23.</title>
        <authorList>
            <person name="Jin M.S."/>
            <person name="Han D.M."/>
            <person name="Kim H.M."/>
            <person name="Jeon C.O."/>
        </authorList>
    </citation>
    <scope>NUCLEOTIDE SEQUENCE [LARGE SCALE GENOMIC DNA]</scope>
    <source>
        <strain evidence="12 13">G1-23</strain>
    </source>
</reference>
<evidence type="ECO:0000313" key="12">
    <source>
        <dbReference type="EMBL" id="MCF2947196.1"/>
    </source>
</evidence>
<dbReference type="InterPro" id="IPR018078">
    <property type="entry name" value="DNA-binding_RecF_CS"/>
</dbReference>
<evidence type="ECO:0000256" key="9">
    <source>
        <dbReference type="HAMAP-Rule" id="MF_00365"/>
    </source>
</evidence>
<protein>
    <recommendedName>
        <fullName evidence="3 9">DNA replication and repair protein RecF</fullName>
    </recommendedName>
</protein>
<dbReference type="HAMAP" id="MF_00365">
    <property type="entry name" value="RecF"/>
    <property type="match status" value="1"/>
</dbReference>
<keyword evidence="9 10" id="KW-0234">DNA repair</keyword>
<feature type="binding site" evidence="9">
    <location>
        <begin position="30"/>
        <end position="37"/>
    </location>
    <ligand>
        <name>ATP</name>
        <dbReference type="ChEBI" id="CHEBI:30616"/>
    </ligand>
</feature>
<evidence type="ECO:0000256" key="5">
    <source>
        <dbReference type="ARBA" id="ARBA00022705"/>
    </source>
</evidence>
<organism evidence="12 13">
    <name type="scientific">Paraglaciecola algarum</name>
    <dbReference type="NCBI Taxonomy" id="3050085"/>
    <lineage>
        <taxon>Bacteria</taxon>
        <taxon>Pseudomonadati</taxon>
        <taxon>Pseudomonadota</taxon>
        <taxon>Gammaproteobacteria</taxon>
        <taxon>Alteromonadales</taxon>
        <taxon>Alteromonadaceae</taxon>
        <taxon>Paraglaciecola</taxon>
    </lineage>
</organism>
<dbReference type="EMBL" id="JAKGAS010000002">
    <property type="protein sequence ID" value="MCF2947196.1"/>
    <property type="molecule type" value="Genomic_DNA"/>
</dbReference>
<evidence type="ECO:0000256" key="2">
    <source>
        <dbReference type="ARBA" id="ARBA00008016"/>
    </source>
</evidence>
<proteinExistence type="inferred from homology"/>
<evidence type="ECO:0000256" key="10">
    <source>
        <dbReference type="RuleBase" id="RU000578"/>
    </source>
</evidence>
<dbReference type="SUPFAM" id="SSF52540">
    <property type="entry name" value="P-loop containing nucleoside triphosphate hydrolases"/>
    <property type="match status" value="1"/>
</dbReference>
<comment type="subcellular location">
    <subcellularLocation>
        <location evidence="1 9 10">Cytoplasm</location>
    </subcellularLocation>
</comment>
<gene>
    <name evidence="9 12" type="primary">recF</name>
    <name evidence="12" type="ORF">L0668_03695</name>
</gene>
<dbReference type="InterPro" id="IPR003395">
    <property type="entry name" value="RecF/RecN/SMC_N"/>
</dbReference>
<keyword evidence="8 9" id="KW-0238">DNA-binding</keyword>
<sequence>MKLDKVQISNFRNFKDLSFSPNSKLNVFIGENGTGKSSILEALHYLGFARSFRTSKHKNVIKAGESEFTVFCSSIDVLQKQQRFGIFRSSEDVCIVNIDGVKSRRATDLVSCLPVQIFTPQSSDLLIGAPKLRRSYLDWLLFHVEHSFSVDAQNFKRSLKQLNALYRNQTVNSNYDYWIDLFVAKGEWLTQVRTELLNERLIDAIKSNLADFLPEFSFEISYYRGWEKGLSLKEALEKNKEKDKKNGYVSSGPHKADLKIKSQGLAAQELLSRGQLRMLVAALQLAQTQYLQQATAKTSIFLLDDIGAELDREKRKVFINKLSQSGSQLFVTAIDVKQLDFLNNYNEKTVFHVEHGQVKEEI</sequence>
<evidence type="ECO:0000256" key="4">
    <source>
        <dbReference type="ARBA" id="ARBA00022490"/>
    </source>
</evidence>
<comment type="caution">
    <text evidence="12">The sequence shown here is derived from an EMBL/GenBank/DDBJ whole genome shotgun (WGS) entry which is preliminary data.</text>
</comment>
<evidence type="ECO:0000259" key="11">
    <source>
        <dbReference type="Pfam" id="PF02463"/>
    </source>
</evidence>
<comment type="similarity">
    <text evidence="2 9 10">Belongs to the RecF family.</text>
</comment>
<dbReference type="InterPro" id="IPR042174">
    <property type="entry name" value="RecF_2"/>
</dbReference>
<dbReference type="PROSITE" id="PS00617">
    <property type="entry name" value="RECF_1"/>
    <property type="match status" value="1"/>
</dbReference>
<evidence type="ECO:0000256" key="6">
    <source>
        <dbReference type="ARBA" id="ARBA00022741"/>
    </source>
</evidence>
<name>A0ABS9D2T5_9ALTE</name>
<comment type="function">
    <text evidence="9 10">The RecF protein is involved in DNA metabolism; it is required for DNA replication and normal SOS inducibility. RecF binds preferentially to single-stranded, linear DNA. It also seems to bind ATP.</text>
</comment>
<keyword evidence="6 9" id="KW-0547">Nucleotide-binding</keyword>
<keyword evidence="5 9" id="KW-0235">DNA replication</keyword>
<keyword evidence="9 10" id="KW-0742">SOS response</keyword>
<dbReference type="InterPro" id="IPR027417">
    <property type="entry name" value="P-loop_NTPase"/>
</dbReference>
<dbReference type="Gene3D" id="3.40.50.300">
    <property type="entry name" value="P-loop containing nucleotide triphosphate hydrolases"/>
    <property type="match status" value="1"/>
</dbReference>
<keyword evidence="7 9" id="KW-0067">ATP-binding</keyword>
<dbReference type="Pfam" id="PF02463">
    <property type="entry name" value="SMC_N"/>
    <property type="match status" value="1"/>
</dbReference>
<evidence type="ECO:0000313" key="13">
    <source>
        <dbReference type="Proteomes" id="UP001521137"/>
    </source>
</evidence>